<feature type="compositionally biased region" description="Basic and acidic residues" evidence="4">
    <location>
        <begin position="436"/>
        <end position="445"/>
    </location>
</feature>
<name>A0AAV6FXB2_9TELE</name>
<dbReference type="PANTHER" id="PTHR10903:SF107">
    <property type="entry name" value="GTPASE IMAP FAMILY MEMBER 4-LIKE-RELATED"/>
    <property type="match status" value="1"/>
</dbReference>
<dbReference type="AlphaFoldDB" id="A0AAV6FXB2"/>
<keyword evidence="2" id="KW-0547">Nucleotide-binding</keyword>
<evidence type="ECO:0000313" key="6">
    <source>
        <dbReference type="EMBL" id="KAG5267375.1"/>
    </source>
</evidence>
<evidence type="ECO:0000256" key="2">
    <source>
        <dbReference type="ARBA" id="ARBA00022741"/>
    </source>
</evidence>
<feature type="region of interest" description="Disordered" evidence="4">
    <location>
        <begin position="433"/>
        <end position="480"/>
    </location>
</feature>
<dbReference type="FunFam" id="3.40.50.300:FF:001809">
    <property type="entry name" value="Si:ch1073-365p7.2"/>
    <property type="match status" value="2"/>
</dbReference>
<keyword evidence="7" id="KW-1185">Reference proteome</keyword>
<dbReference type="Proteomes" id="UP000823561">
    <property type="component" value="Chromosome 17"/>
</dbReference>
<evidence type="ECO:0000259" key="5">
    <source>
        <dbReference type="PROSITE" id="PS51720"/>
    </source>
</evidence>
<dbReference type="EMBL" id="JADWDJ010000017">
    <property type="protein sequence ID" value="KAG5267375.1"/>
    <property type="molecule type" value="Genomic_DNA"/>
</dbReference>
<comment type="caution">
    <text evidence="6">The sequence shown here is derived from an EMBL/GenBank/DDBJ whole genome shotgun (WGS) entry which is preliminary data.</text>
</comment>
<dbReference type="InterPro" id="IPR006703">
    <property type="entry name" value="G_AIG1"/>
</dbReference>
<evidence type="ECO:0000256" key="3">
    <source>
        <dbReference type="ARBA" id="ARBA00023134"/>
    </source>
</evidence>
<dbReference type="InterPro" id="IPR027417">
    <property type="entry name" value="P-loop_NTPase"/>
</dbReference>
<proteinExistence type="inferred from homology"/>
<keyword evidence="3" id="KW-0342">GTP-binding</keyword>
<reference evidence="6 7" key="1">
    <citation type="submission" date="2020-10" db="EMBL/GenBank/DDBJ databases">
        <title>Chromosome-scale genome assembly of the Allis shad, Alosa alosa.</title>
        <authorList>
            <person name="Margot Z."/>
            <person name="Christophe K."/>
            <person name="Cabau C."/>
            <person name="Louis A."/>
            <person name="Berthelot C."/>
            <person name="Parey E."/>
            <person name="Roest Crollius H."/>
            <person name="Montfort J."/>
            <person name="Robinson-Rechavi M."/>
            <person name="Bucao C."/>
            <person name="Bouchez O."/>
            <person name="Gislard M."/>
            <person name="Lluch J."/>
            <person name="Milhes M."/>
            <person name="Lampietro C."/>
            <person name="Lopez Roques C."/>
            <person name="Donnadieu C."/>
            <person name="Braasch I."/>
            <person name="Desvignes T."/>
            <person name="Postlethwait J."/>
            <person name="Bobe J."/>
            <person name="Guiguen Y."/>
        </authorList>
    </citation>
    <scope>NUCLEOTIDE SEQUENCE [LARGE SCALE GENOMIC DNA]</scope>
    <source>
        <strain evidence="6">M-15738</strain>
        <tissue evidence="6">Blood</tissue>
    </source>
</reference>
<gene>
    <name evidence="6" type="ORF">AALO_G00221020</name>
</gene>
<dbReference type="Pfam" id="PF04548">
    <property type="entry name" value="AIG1"/>
    <property type="match status" value="2"/>
</dbReference>
<dbReference type="GO" id="GO:0005525">
    <property type="term" value="F:GTP binding"/>
    <property type="evidence" value="ECO:0007669"/>
    <property type="project" value="UniProtKB-KW"/>
</dbReference>
<dbReference type="Gene3D" id="3.40.50.300">
    <property type="entry name" value="P-loop containing nucleotide triphosphate hydrolases"/>
    <property type="match status" value="2"/>
</dbReference>
<sequence length="480" mass="53807">MRIILLGSEEGGKTSAGNTILGRKAFELKKSAECIKKDGVVAGRQITVVDTPGRRKDYLASSTRILYKDEVVRSVAIASPGPHALLLVIKINCPFEAVCKQAVEEHLQLFGENVWNHIIVLFTHGDKLEDITIQQYIQDEGEPLLELLQKCGNRYHVFNNKERKDHSQVNELLKKIEDIVVRNKGHHFQMDKHVLQGLIVKKKELDEKAKERRMLMPRPKRILQSTDLRMVLLGHQCSGKSSAGDTILGKNLFDFKTVPTSVLKKSTVAGRQLTVIDTPGWLKDGLLKDTSKKSKNEIVRSVSLCAPGPHAFLLVIPVDSTFTNSDEKSIIEHLEIFGDQVWSYVILVFSHADWMGDTAIELYIESEGEAIQRLVEKCGNKYHALNNMTTGDRPQVIDLLEKIEHNVIVNKGNHFEMDANIIDKMELCSLQEEVESDGKNQRRGEGLTSGDGDTSGYGTSLHTGPLSLRSDESMENFTQF</sequence>
<protein>
    <recommendedName>
        <fullName evidence="5">AIG1-type G domain-containing protein</fullName>
    </recommendedName>
</protein>
<feature type="domain" description="AIG1-type G" evidence="5">
    <location>
        <begin position="1"/>
        <end position="197"/>
    </location>
</feature>
<evidence type="ECO:0000256" key="4">
    <source>
        <dbReference type="SAM" id="MobiDB-lite"/>
    </source>
</evidence>
<dbReference type="SUPFAM" id="SSF52540">
    <property type="entry name" value="P-loop containing nucleoside triphosphate hydrolases"/>
    <property type="match status" value="2"/>
</dbReference>
<dbReference type="InterPro" id="IPR045058">
    <property type="entry name" value="GIMA/IAN/Toc"/>
</dbReference>
<organism evidence="6 7">
    <name type="scientific">Alosa alosa</name>
    <name type="common">allis shad</name>
    <dbReference type="NCBI Taxonomy" id="278164"/>
    <lineage>
        <taxon>Eukaryota</taxon>
        <taxon>Metazoa</taxon>
        <taxon>Chordata</taxon>
        <taxon>Craniata</taxon>
        <taxon>Vertebrata</taxon>
        <taxon>Euteleostomi</taxon>
        <taxon>Actinopterygii</taxon>
        <taxon>Neopterygii</taxon>
        <taxon>Teleostei</taxon>
        <taxon>Clupei</taxon>
        <taxon>Clupeiformes</taxon>
        <taxon>Clupeoidei</taxon>
        <taxon>Clupeidae</taxon>
        <taxon>Alosa</taxon>
    </lineage>
</organism>
<evidence type="ECO:0000256" key="1">
    <source>
        <dbReference type="ARBA" id="ARBA00008535"/>
    </source>
</evidence>
<dbReference type="PANTHER" id="PTHR10903">
    <property type="entry name" value="GTPASE, IMAP FAMILY MEMBER-RELATED"/>
    <property type="match status" value="1"/>
</dbReference>
<dbReference type="PROSITE" id="PS51720">
    <property type="entry name" value="G_AIG1"/>
    <property type="match status" value="2"/>
</dbReference>
<accession>A0AAV6FXB2</accession>
<evidence type="ECO:0000313" key="7">
    <source>
        <dbReference type="Proteomes" id="UP000823561"/>
    </source>
</evidence>
<feature type="domain" description="AIG1-type G" evidence="5">
    <location>
        <begin position="225"/>
        <end position="424"/>
    </location>
</feature>
<comment type="similarity">
    <text evidence="1">Belongs to the TRAFAC class TrmE-Era-EngA-EngB-Septin-like GTPase superfamily. AIG1/Toc34/Toc159-like paraseptin GTPase family. IAN subfamily.</text>
</comment>